<evidence type="ECO:0000256" key="1">
    <source>
        <dbReference type="SAM" id="MobiDB-lite"/>
    </source>
</evidence>
<protein>
    <submittedName>
        <fullName evidence="2">Uncharacterized protein</fullName>
    </submittedName>
</protein>
<proteinExistence type="predicted"/>
<sequence>MQASAQRCTVFGLELQARYEKLESVSVWTPDSLSLTPGSPYPSAKTVSGRPCPDDSQPPAPEIKPVPDAGAEPAASTPTLLSRELRTCRRGVVLLLTAAAHCDPPARMPVVPADAAT</sequence>
<dbReference type="AlphaFoldDB" id="A0A150GZH9"/>
<evidence type="ECO:0000313" key="2">
    <source>
        <dbReference type="EMBL" id="KXZ54740.1"/>
    </source>
</evidence>
<evidence type="ECO:0000313" key="3">
    <source>
        <dbReference type="Proteomes" id="UP000075714"/>
    </source>
</evidence>
<gene>
    <name evidence="2" type="ORF">GPECTOR_4g809</name>
</gene>
<feature type="region of interest" description="Disordered" evidence="1">
    <location>
        <begin position="33"/>
        <end position="80"/>
    </location>
</feature>
<organism evidence="2 3">
    <name type="scientific">Gonium pectorale</name>
    <name type="common">Green alga</name>
    <dbReference type="NCBI Taxonomy" id="33097"/>
    <lineage>
        <taxon>Eukaryota</taxon>
        <taxon>Viridiplantae</taxon>
        <taxon>Chlorophyta</taxon>
        <taxon>core chlorophytes</taxon>
        <taxon>Chlorophyceae</taxon>
        <taxon>CS clade</taxon>
        <taxon>Chlamydomonadales</taxon>
        <taxon>Volvocaceae</taxon>
        <taxon>Gonium</taxon>
    </lineage>
</organism>
<comment type="caution">
    <text evidence="2">The sequence shown here is derived from an EMBL/GenBank/DDBJ whole genome shotgun (WGS) entry which is preliminary data.</text>
</comment>
<dbReference type="EMBL" id="LSYV01000005">
    <property type="protein sequence ID" value="KXZ54740.1"/>
    <property type="molecule type" value="Genomic_DNA"/>
</dbReference>
<keyword evidence="3" id="KW-1185">Reference proteome</keyword>
<accession>A0A150GZH9</accession>
<dbReference type="Proteomes" id="UP000075714">
    <property type="component" value="Unassembled WGS sequence"/>
</dbReference>
<dbReference type="OrthoDB" id="544929at2759"/>
<name>A0A150GZH9_GONPE</name>
<reference evidence="3" key="1">
    <citation type="journal article" date="2016" name="Nat. Commun.">
        <title>The Gonium pectorale genome demonstrates co-option of cell cycle regulation during the evolution of multicellularity.</title>
        <authorList>
            <person name="Hanschen E.R."/>
            <person name="Marriage T.N."/>
            <person name="Ferris P.J."/>
            <person name="Hamaji T."/>
            <person name="Toyoda A."/>
            <person name="Fujiyama A."/>
            <person name="Neme R."/>
            <person name="Noguchi H."/>
            <person name="Minakuchi Y."/>
            <person name="Suzuki M."/>
            <person name="Kawai-Toyooka H."/>
            <person name="Smith D.R."/>
            <person name="Sparks H."/>
            <person name="Anderson J."/>
            <person name="Bakaric R."/>
            <person name="Luria V."/>
            <person name="Karger A."/>
            <person name="Kirschner M.W."/>
            <person name="Durand P.M."/>
            <person name="Michod R.E."/>
            <person name="Nozaki H."/>
            <person name="Olson B.J."/>
        </authorList>
    </citation>
    <scope>NUCLEOTIDE SEQUENCE [LARGE SCALE GENOMIC DNA]</scope>
    <source>
        <strain evidence="3">NIES-2863</strain>
    </source>
</reference>